<gene>
    <name evidence="2" type="ORF">OO013_11005</name>
</gene>
<name>A0ABT3RSS0_9BACT</name>
<proteinExistence type="predicted"/>
<dbReference type="Proteomes" id="UP001209885">
    <property type="component" value="Unassembled WGS sequence"/>
</dbReference>
<feature type="chain" id="PRO_5045489026" evidence="1">
    <location>
        <begin position="27"/>
        <end position="573"/>
    </location>
</feature>
<comment type="caution">
    <text evidence="2">The sequence shown here is derived from an EMBL/GenBank/DDBJ whole genome shotgun (WGS) entry which is preliminary data.</text>
</comment>
<dbReference type="EMBL" id="JAPFQN010000006">
    <property type="protein sequence ID" value="MCX2744399.1"/>
    <property type="molecule type" value="Genomic_DNA"/>
</dbReference>
<dbReference type="PROSITE" id="PS51257">
    <property type="entry name" value="PROKAR_LIPOPROTEIN"/>
    <property type="match status" value="1"/>
</dbReference>
<evidence type="ECO:0000313" key="3">
    <source>
        <dbReference type="Proteomes" id="UP001209885"/>
    </source>
</evidence>
<keyword evidence="1" id="KW-0732">Signal</keyword>
<keyword evidence="3" id="KW-1185">Reference proteome</keyword>
<evidence type="ECO:0000313" key="2">
    <source>
        <dbReference type="EMBL" id="MCX2744399.1"/>
    </source>
</evidence>
<dbReference type="RefSeq" id="WP_266056861.1">
    <property type="nucleotide sequence ID" value="NZ_JAPFQN010000006.1"/>
</dbReference>
<evidence type="ECO:0000256" key="1">
    <source>
        <dbReference type="SAM" id="SignalP"/>
    </source>
</evidence>
<organism evidence="2 3">
    <name type="scientific">Mangrovivirga halotolerans</name>
    <dbReference type="NCBI Taxonomy" id="2993936"/>
    <lineage>
        <taxon>Bacteria</taxon>
        <taxon>Pseudomonadati</taxon>
        <taxon>Bacteroidota</taxon>
        <taxon>Cytophagia</taxon>
        <taxon>Cytophagales</taxon>
        <taxon>Mangrovivirgaceae</taxon>
        <taxon>Mangrovivirga</taxon>
    </lineage>
</organism>
<protein>
    <submittedName>
        <fullName evidence="2">Uncharacterized protein</fullName>
    </submittedName>
</protein>
<feature type="signal peptide" evidence="1">
    <location>
        <begin position="1"/>
        <end position="26"/>
    </location>
</feature>
<reference evidence="2 3" key="1">
    <citation type="submission" date="2022-11" db="EMBL/GenBank/DDBJ databases">
        <title>The characterization of three novel Bacteroidetes species and genomic analysis of their roles in tidal elemental geochemical cycles.</title>
        <authorList>
            <person name="Ma K."/>
        </authorList>
    </citation>
    <scope>NUCLEOTIDE SEQUENCE [LARGE SCALE GENOMIC DNA]</scope>
    <source>
        <strain evidence="2 3">M17</strain>
    </source>
</reference>
<sequence>MIFQVNKRYFLLVAAVFFSCLSTIKAQNIDLESIGKEKPLTVNGGISVNQIFYKGFGIENRRDPYSYFLSGNLNLTIFGISAPVSFAYSNQQVSFRQPFNRLSISPRYKWATAHIGVQNQTFSSYTLAGHTFSGGGLELTPGKWQIKAVYGRFLKAAQPDSTQSYLEPAYQRMGYGLQSKYNGERLQAGFSFFHAKDDSTSINLTDSLYSDITPEENLAMSVDLAYSITKNLRFNIEYGTSILTRNIGATNKYFGNNAGIKIMDAFYNANASTAVYDAINGALNYTFGKYIVGLTYERVDPGYESHGAYFFNNDLETIAVTAASSLFEGKVNLNINVGTQRNNLEGDEASATSRLSGAVGVGYAPSERLNLQFNYSSYQTYTNIRPIFDNINALTPYDNLDTLNYRQISQQANMNVAYVLSTDKERPKNINLNVNYQGTDDEQGGTEQNTGLTFINANAVYSMGWTPSSTQLSLSMNYNVNNSAGLNNGTYGPSVSVAKSFLDRKLRTSLATSYNRTYGVESSRSEVLTARVSGNYTLAKKHRFNLNGTYASRNAPEQEFSELTITFGYNYSF</sequence>
<dbReference type="SUPFAM" id="SSF56935">
    <property type="entry name" value="Porins"/>
    <property type="match status" value="1"/>
</dbReference>
<accession>A0ABT3RSS0</accession>